<evidence type="ECO:0000313" key="1">
    <source>
        <dbReference type="EMBL" id="HIQ64427.1"/>
    </source>
</evidence>
<dbReference type="Gene3D" id="3.30.1830.10">
    <property type="entry name" value="YehR-like"/>
    <property type="match status" value="1"/>
</dbReference>
<accession>A0A9D0YYH3</accession>
<dbReference type="Pfam" id="PF06998">
    <property type="entry name" value="DUF1307"/>
    <property type="match status" value="1"/>
</dbReference>
<organism evidence="1 2">
    <name type="scientific">Candidatus Faecenecus gallistercoris</name>
    <dbReference type="NCBI Taxonomy" id="2840793"/>
    <lineage>
        <taxon>Bacteria</taxon>
        <taxon>Bacillati</taxon>
        <taxon>Bacillota</taxon>
        <taxon>Bacillota incertae sedis</taxon>
        <taxon>Candidatus Faecenecus</taxon>
    </lineage>
</organism>
<dbReference type="EMBL" id="DVFU01000032">
    <property type="protein sequence ID" value="HIQ64427.1"/>
    <property type="molecule type" value="Genomic_DNA"/>
</dbReference>
<gene>
    <name evidence="1" type="ORF">IAC85_01670</name>
</gene>
<dbReference type="PROSITE" id="PS51257">
    <property type="entry name" value="PROKAR_LIPOPROTEIN"/>
    <property type="match status" value="1"/>
</dbReference>
<evidence type="ECO:0000313" key="2">
    <source>
        <dbReference type="Proteomes" id="UP000886725"/>
    </source>
</evidence>
<reference evidence="1" key="1">
    <citation type="submission" date="2020-10" db="EMBL/GenBank/DDBJ databases">
        <authorList>
            <person name="Gilroy R."/>
        </authorList>
    </citation>
    <scope>NUCLEOTIDE SEQUENCE</scope>
    <source>
        <strain evidence="1">CHK165-10780</strain>
    </source>
</reference>
<reference evidence="1" key="2">
    <citation type="journal article" date="2021" name="PeerJ">
        <title>Extensive microbial diversity within the chicken gut microbiome revealed by metagenomics and culture.</title>
        <authorList>
            <person name="Gilroy R."/>
            <person name="Ravi A."/>
            <person name="Getino M."/>
            <person name="Pursley I."/>
            <person name="Horton D.L."/>
            <person name="Alikhan N.F."/>
            <person name="Baker D."/>
            <person name="Gharbi K."/>
            <person name="Hall N."/>
            <person name="Watson M."/>
            <person name="Adriaenssens E.M."/>
            <person name="Foster-Nyarko E."/>
            <person name="Jarju S."/>
            <person name="Secka A."/>
            <person name="Antonio M."/>
            <person name="Oren A."/>
            <person name="Chaudhuri R.R."/>
            <person name="La Ragione R."/>
            <person name="Hildebrand F."/>
            <person name="Pallen M.J."/>
        </authorList>
    </citation>
    <scope>NUCLEOTIDE SEQUENCE</scope>
    <source>
        <strain evidence="1">CHK165-10780</strain>
    </source>
</reference>
<sequence>MKKMIGISIILFMTALIFTGCNGEKEMTCHRTMVSGSDVVTATYNVWYKGEIVSKIKSVESLTSTNESTLEDYRSKMSTLYAPYLGIDYYNYNIDNTENQVSVTLDVDYEKVDIEELISIDPNNESFFHDGKVYLSTLLDLYENVGVVCDE</sequence>
<dbReference type="Proteomes" id="UP000886725">
    <property type="component" value="Unassembled WGS sequence"/>
</dbReference>
<comment type="caution">
    <text evidence="1">The sequence shown here is derived from an EMBL/GenBank/DDBJ whole genome shotgun (WGS) entry which is preliminary data.</text>
</comment>
<protein>
    <submittedName>
        <fullName evidence="1">DUF1307 domain-containing protein</fullName>
    </submittedName>
</protein>
<dbReference type="SUPFAM" id="SSF160704">
    <property type="entry name" value="YehR-like"/>
    <property type="match status" value="1"/>
</dbReference>
<dbReference type="AlphaFoldDB" id="A0A9D0YYH3"/>
<dbReference type="InterPro" id="IPR036699">
    <property type="entry name" value="YehR-like_sf"/>
</dbReference>
<proteinExistence type="predicted"/>
<dbReference type="InterPro" id="IPR009736">
    <property type="entry name" value="DUF1307"/>
</dbReference>
<name>A0A9D0YYH3_9FIRM</name>